<keyword evidence="2" id="KW-1185">Reference proteome</keyword>
<organism evidence="1 2">
    <name type="scientific">Lindgomyces ingoldianus</name>
    <dbReference type="NCBI Taxonomy" id="673940"/>
    <lineage>
        <taxon>Eukaryota</taxon>
        <taxon>Fungi</taxon>
        <taxon>Dikarya</taxon>
        <taxon>Ascomycota</taxon>
        <taxon>Pezizomycotina</taxon>
        <taxon>Dothideomycetes</taxon>
        <taxon>Pleosporomycetidae</taxon>
        <taxon>Pleosporales</taxon>
        <taxon>Lindgomycetaceae</taxon>
        <taxon>Lindgomyces</taxon>
    </lineage>
</organism>
<evidence type="ECO:0000313" key="1">
    <source>
        <dbReference type="EMBL" id="KAF2466956.1"/>
    </source>
</evidence>
<evidence type="ECO:0000313" key="2">
    <source>
        <dbReference type="Proteomes" id="UP000799755"/>
    </source>
</evidence>
<gene>
    <name evidence="1" type="ORF">BDR25DRAFT_267691</name>
</gene>
<accession>A0ACB6QLE6</accession>
<protein>
    <submittedName>
        <fullName evidence="1">Uncharacterized protein</fullName>
    </submittedName>
</protein>
<reference evidence="1" key="1">
    <citation type="journal article" date="2020" name="Stud. Mycol.">
        <title>101 Dothideomycetes genomes: a test case for predicting lifestyles and emergence of pathogens.</title>
        <authorList>
            <person name="Haridas S."/>
            <person name="Albert R."/>
            <person name="Binder M."/>
            <person name="Bloem J."/>
            <person name="Labutti K."/>
            <person name="Salamov A."/>
            <person name="Andreopoulos B."/>
            <person name="Baker S."/>
            <person name="Barry K."/>
            <person name="Bills G."/>
            <person name="Bluhm B."/>
            <person name="Cannon C."/>
            <person name="Castanera R."/>
            <person name="Culley D."/>
            <person name="Daum C."/>
            <person name="Ezra D."/>
            <person name="Gonzalez J."/>
            <person name="Henrissat B."/>
            <person name="Kuo A."/>
            <person name="Liang C."/>
            <person name="Lipzen A."/>
            <person name="Lutzoni F."/>
            <person name="Magnuson J."/>
            <person name="Mondo S."/>
            <person name="Nolan M."/>
            <person name="Ohm R."/>
            <person name="Pangilinan J."/>
            <person name="Park H.-J."/>
            <person name="Ramirez L."/>
            <person name="Alfaro M."/>
            <person name="Sun H."/>
            <person name="Tritt A."/>
            <person name="Yoshinaga Y."/>
            <person name="Zwiers L.-H."/>
            <person name="Turgeon B."/>
            <person name="Goodwin S."/>
            <person name="Spatafora J."/>
            <person name="Crous P."/>
            <person name="Grigoriev I."/>
        </authorList>
    </citation>
    <scope>NUCLEOTIDE SEQUENCE</scope>
    <source>
        <strain evidence="1">ATCC 200398</strain>
    </source>
</reference>
<name>A0ACB6QLE6_9PLEO</name>
<dbReference type="EMBL" id="MU003522">
    <property type="protein sequence ID" value="KAF2466956.1"/>
    <property type="molecule type" value="Genomic_DNA"/>
</dbReference>
<dbReference type="Proteomes" id="UP000799755">
    <property type="component" value="Unassembled WGS sequence"/>
</dbReference>
<sequence length="171" mass="19506">MALARPFPPLLHTLFPAFNAPVRPVLNLPLLQRLSQSFPTILSPFAALVLPPLSLPSIPSISDIWEGILKAVPKKKTSYRKKRQRFLAGKGLRDITSLNTCSACGRVKRAHYLCPYCVYAVKTKIFGLSLVKTPKKKELRAMRREKIEERRNARRNQNGPKKRFDRDDDDI</sequence>
<proteinExistence type="predicted"/>
<comment type="caution">
    <text evidence="1">The sequence shown here is derived from an EMBL/GenBank/DDBJ whole genome shotgun (WGS) entry which is preliminary data.</text>
</comment>